<dbReference type="InterPro" id="IPR013830">
    <property type="entry name" value="SGNH_hydro"/>
</dbReference>
<dbReference type="AlphaFoldDB" id="A0A1M6IYU6"/>
<accession>A0A1M6IYU6</accession>
<dbReference type="STRING" id="1122189.SAMN02745165_02299"/>
<dbReference type="Gene3D" id="3.40.50.1110">
    <property type="entry name" value="SGNH hydrolase"/>
    <property type="match status" value="1"/>
</dbReference>
<dbReference type="EMBL" id="FQZT01000007">
    <property type="protein sequence ID" value="SHJ39658.1"/>
    <property type="molecule type" value="Genomic_DNA"/>
</dbReference>
<dbReference type="GO" id="GO:0006629">
    <property type="term" value="P:lipid metabolic process"/>
    <property type="evidence" value="ECO:0007669"/>
    <property type="project" value="InterPro"/>
</dbReference>
<dbReference type="InterPro" id="IPR036514">
    <property type="entry name" value="SGNH_hydro_sf"/>
</dbReference>
<dbReference type="GO" id="GO:0004622">
    <property type="term" value="F:phosphatidylcholine lysophospholipase activity"/>
    <property type="evidence" value="ECO:0007669"/>
    <property type="project" value="TreeGrafter"/>
</dbReference>
<evidence type="ECO:0000313" key="3">
    <source>
        <dbReference type="Proteomes" id="UP000184171"/>
    </source>
</evidence>
<dbReference type="Pfam" id="PF13472">
    <property type="entry name" value="Lipase_GDSL_2"/>
    <property type="match status" value="1"/>
</dbReference>
<dbReference type="PROSITE" id="PS01098">
    <property type="entry name" value="LIPASE_GDSL_SER"/>
    <property type="match status" value="1"/>
</dbReference>
<dbReference type="PANTHER" id="PTHR30383">
    <property type="entry name" value="THIOESTERASE 1/PROTEASE 1/LYSOPHOSPHOLIPASE L1"/>
    <property type="match status" value="1"/>
</dbReference>
<protein>
    <submittedName>
        <fullName evidence="2">Acyl-CoA thioesterase-1</fullName>
    </submittedName>
</protein>
<proteinExistence type="predicted"/>
<organism evidence="2 3">
    <name type="scientific">Malonomonas rubra DSM 5091</name>
    <dbReference type="NCBI Taxonomy" id="1122189"/>
    <lineage>
        <taxon>Bacteria</taxon>
        <taxon>Pseudomonadati</taxon>
        <taxon>Thermodesulfobacteriota</taxon>
        <taxon>Desulfuromonadia</taxon>
        <taxon>Desulfuromonadales</taxon>
        <taxon>Geopsychrobacteraceae</taxon>
        <taxon>Malonomonas</taxon>
    </lineage>
</organism>
<name>A0A1M6IYU6_MALRU</name>
<keyword evidence="3" id="KW-1185">Reference proteome</keyword>
<sequence>MLFLCCGLNPLRAETTPIRIVVLGDSLTAGYGLPQQAAFPAQLEIALQGRGHKVKVFNAGVSGDTSFGGLSRLDWALTDQPDLVIIELGANDALRGLQPIQTRQNLDTILHRLKQKNIRAVLAGMKAPRNLGEAYYNSFDSIYPELAQQHQVPLYPFFLDGVAGIPELNQPDGIHPTMIGVNVIVDKMLPLLEEVLEEIAPEKNKGKNKGKK</sequence>
<dbReference type="InterPro" id="IPR051532">
    <property type="entry name" value="Ester_Hydrolysis_Enzymes"/>
</dbReference>
<evidence type="ECO:0000259" key="1">
    <source>
        <dbReference type="Pfam" id="PF13472"/>
    </source>
</evidence>
<dbReference type="InterPro" id="IPR008265">
    <property type="entry name" value="Lipase_GDSL_AS"/>
</dbReference>
<dbReference type="PANTHER" id="PTHR30383:SF24">
    <property type="entry name" value="THIOESTERASE 1_PROTEASE 1_LYSOPHOSPHOLIPASE L1"/>
    <property type="match status" value="1"/>
</dbReference>
<reference evidence="2 3" key="1">
    <citation type="submission" date="2016-11" db="EMBL/GenBank/DDBJ databases">
        <authorList>
            <person name="Jaros S."/>
            <person name="Januszkiewicz K."/>
            <person name="Wedrychowicz H."/>
        </authorList>
    </citation>
    <scope>NUCLEOTIDE SEQUENCE [LARGE SCALE GENOMIC DNA]</scope>
    <source>
        <strain evidence="2 3">DSM 5091</strain>
    </source>
</reference>
<dbReference type="CDD" id="cd01822">
    <property type="entry name" value="Lysophospholipase_L1_like"/>
    <property type="match status" value="1"/>
</dbReference>
<evidence type="ECO:0000313" key="2">
    <source>
        <dbReference type="EMBL" id="SHJ39658.1"/>
    </source>
</evidence>
<dbReference type="Proteomes" id="UP000184171">
    <property type="component" value="Unassembled WGS sequence"/>
</dbReference>
<feature type="domain" description="SGNH hydrolase-type esterase" evidence="1">
    <location>
        <begin position="22"/>
        <end position="180"/>
    </location>
</feature>
<dbReference type="SUPFAM" id="SSF52266">
    <property type="entry name" value="SGNH hydrolase"/>
    <property type="match status" value="1"/>
</dbReference>
<gene>
    <name evidence="2" type="ORF">SAMN02745165_02299</name>
</gene>